<evidence type="ECO:0000256" key="3">
    <source>
        <dbReference type="ARBA" id="ARBA00022737"/>
    </source>
</evidence>
<dbReference type="Gene3D" id="2.130.10.10">
    <property type="entry name" value="YVTN repeat-like/Quinoprotein amine dehydrogenase"/>
    <property type="match status" value="1"/>
</dbReference>
<reference evidence="8" key="1">
    <citation type="submission" date="2025-08" db="UniProtKB">
        <authorList>
            <consortium name="Ensembl"/>
        </authorList>
    </citation>
    <scope>IDENTIFICATION</scope>
</reference>
<keyword evidence="9" id="KW-1185">Reference proteome</keyword>
<keyword evidence="4" id="KW-0508">mRNA splicing</keyword>
<dbReference type="Proteomes" id="UP000233220">
    <property type="component" value="Unplaced"/>
</dbReference>
<evidence type="ECO:0000256" key="4">
    <source>
        <dbReference type="ARBA" id="ARBA00023187"/>
    </source>
</evidence>
<evidence type="ECO:0000256" key="1">
    <source>
        <dbReference type="ARBA" id="ARBA00022574"/>
    </source>
</evidence>
<evidence type="ECO:0000313" key="9">
    <source>
        <dbReference type="Proteomes" id="UP000233220"/>
    </source>
</evidence>
<evidence type="ECO:0000256" key="5">
    <source>
        <dbReference type="ARBA" id="ARBA00038394"/>
    </source>
</evidence>
<dbReference type="OMA" id="MAMRQTL"/>
<dbReference type="AlphaFoldDB" id="A0A2K6TVB0"/>
<keyword evidence="1 7" id="KW-0853">WD repeat</keyword>
<dbReference type="InterPro" id="IPR015943">
    <property type="entry name" value="WD40/YVTN_repeat-like_dom_sf"/>
</dbReference>
<comment type="similarity">
    <text evidence="5">Belongs to the WD repeat STRAP family.</text>
</comment>
<keyword evidence="3" id="KW-0677">Repeat</keyword>
<protein>
    <recommendedName>
        <fullName evidence="6">Serine-threonine kinase receptor-associated protein</fullName>
    </recommendedName>
</protein>
<dbReference type="SUPFAM" id="SSF50978">
    <property type="entry name" value="WD40 repeat-like"/>
    <property type="match status" value="1"/>
</dbReference>
<evidence type="ECO:0000256" key="6">
    <source>
        <dbReference type="ARBA" id="ARBA00040390"/>
    </source>
</evidence>
<dbReference type="PROSITE" id="PS50082">
    <property type="entry name" value="WD_REPEATS_2"/>
    <property type="match status" value="1"/>
</dbReference>
<dbReference type="PROSITE" id="PS50294">
    <property type="entry name" value="WD_REPEATS_REGION"/>
    <property type="match status" value="1"/>
</dbReference>
<proteinExistence type="inferred from homology"/>
<keyword evidence="2" id="KW-0507">mRNA processing</keyword>
<dbReference type="GeneTree" id="ENSGT00940000155197"/>
<evidence type="ECO:0000256" key="2">
    <source>
        <dbReference type="ARBA" id="ARBA00022664"/>
    </source>
</evidence>
<feature type="repeat" description="WD" evidence="7">
    <location>
        <begin position="220"/>
        <end position="252"/>
    </location>
</feature>
<dbReference type="PANTHER" id="PTHR19877:SF13">
    <property type="entry name" value="SERINE-THREONINE KINASE RECEPTOR-ASSOCIATED PROTEIN"/>
    <property type="match status" value="1"/>
</dbReference>
<dbReference type="Ensembl" id="ENSSBOT00000040375.1">
    <property type="protein sequence ID" value="ENSSBOP00000023518.1"/>
    <property type="gene ID" value="ENSSBOG00000028276.1"/>
</dbReference>
<sequence>TLLTCSGHMWPVVDLALSGVSHRTQPHYGYFLISTCKDNKPMLHQGDTGDWIGTLLSRKDATKATTAAADFRAKVWDAVSGDELMSLTVDFKQDSHYLLTVGQDKLLCMYDLNKPEAEPKEMSGRTPGIKKALWCSEDKQILSADDKTVRRWDRATMTELKSLNFNMSVSISLDPLKPFEVPATINSASLHPEKEFLVAGGEDFKLYKYDHNSGEELESYKGHFSPIHYVRFSPVGELYACGSEDGTLRLWQTLEGNPYGLEMSAKPKIGFPETTEEELERIQIASILQLLI</sequence>
<accession>A0A2K6TVB0</accession>
<reference evidence="8" key="2">
    <citation type="submission" date="2025-09" db="UniProtKB">
        <authorList>
            <consortium name="Ensembl"/>
        </authorList>
    </citation>
    <scope>IDENTIFICATION</scope>
</reference>
<dbReference type="InterPro" id="IPR036322">
    <property type="entry name" value="WD40_repeat_dom_sf"/>
</dbReference>
<evidence type="ECO:0000256" key="7">
    <source>
        <dbReference type="PROSITE-ProRule" id="PRU00221"/>
    </source>
</evidence>
<organism evidence="8 9">
    <name type="scientific">Saimiri boliviensis boliviensis</name>
    <name type="common">Bolivian squirrel monkey</name>
    <dbReference type="NCBI Taxonomy" id="39432"/>
    <lineage>
        <taxon>Eukaryota</taxon>
        <taxon>Metazoa</taxon>
        <taxon>Chordata</taxon>
        <taxon>Craniata</taxon>
        <taxon>Vertebrata</taxon>
        <taxon>Euteleostomi</taxon>
        <taxon>Mammalia</taxon>
        <taxon>Eutheria</taxon>
        <taxon>Euarchontoglires</taxon>
        <taxon>Primates</taxon>
        <taxon>Haplorrhini</taxon>
        <taxon>Platyrrhini</taxon>
        <taxon>Cebidae</taxon>
        <taxon>Saimiriinae</taxon>
        <taxon>Saimiri</taxon>
    </lineage>
</organism>
<dbReference type="GO" id="GO:0032797">
    <property type="term" value="C:SMN complex"/>
    <property type="evidence" value="ECO:0007669"/>
    <property type="project" value="TreeGrafter"/>
</dbReference>
<dbReference type="InterPro" id="IPR001680">
    <property type="entry name" value="WD40_rpt"/>
</dbReference>
<dbReference type="STRING" id="39432.ENSSBOP00000023518"/>
<evidence type="ECO:0000313" key="8">
    <source>
        <dbReference type="Ensembl" id="ENSSBOP00000023518.1"/>
    </source>
</evidence>
<dbReference type="Pfam" id="PF00400">
    <property type="entry name" value="WD40"/>
    <property type="match status" value="1"/>
</dbReference>
<dbReference type="SMART" id="SM00320">
    <property type="entry name" value="WD40"/>
    <property type="match status" value="5"/>
</dbReference>
<name>A0A2K6TVB0_SAIBB</name>
<dbReference type="GO" id="GO:0003723">
    <property type="term" value="F:RNA binding"/>
    <property type="evidence" value="ECO:0007669"/>
    <property type="project" value="TreeGrafter"/>
</dbReference>
<dbReference type="GO" id="GO:0000387">
    <property type="term" value="P:spliceosomal snRNP assembly"/>
    <property type="evidence" value="ECO:0007669"/>
    <property type="project" value="TreeGrafter"/>
</dbReference>
<dbReference type="PANTHER" id="PTHR19877">
    <property type="entry name" value="EUKARYOTIC TRANSLATION INITIATION FACTOR 3 SUBUNIT I"/>
    <property type="match status" value="1"/>
</dbReference>